<dbReference type="SUPFAM" id="SSF56601">
    <property type="entry name" value="beta-lactamase/transpeptidase-like"/>
    <property type="match status" value="1"/>
</dbReference>
<protein>
    <submittedName>
        <fullName evidence="2">Serine hydrolase</fullName>
    </submittedName>
</protein>
<keyword evidence="3" id="KW-1185">Reference proteome</keyword>
<dbReference type="EMBL" id="WTYW01000001">
    <property type="protein sequence ID" value="MXO85002.1"/>
    <property type="molecule type" value="Genomic_DNA"/>
</dbReference>
<comment type="caution">
    <text evidence="2">The sequence shown here is derived from an EMBL/GenBank/DDBJ whole genome shotgun (WGS) entry which is preliminary data.</text>
</comment>
<dbReference type="Gene3D" id="3.40.710.10">
    <property type="entry name" value="DD-peptidase/beta-lactamase superfamily"/>
    <property type="match status" value="1"/>
</dbReference>
<evidence type="ECO:0000313" key="2">
    <source>
        <dbReference type="EMBL" id="MXO85002.1"/>
    </source>
</evidence>
<dbReference type="InterPro" id="IPR012338">
    <property type="entry name" value="Beta-lactam/transpept-like"/>
</dbReference>
<dbReference type="OrthoDB" id="9804448at2"/>
<dbReference type="PANTHER" id="PTHR46825">
    <property type="entry name" value="D-ALANYL-D-ALANINE-CARBOXYPEPTIDASE/ENDOPEPTIDASE AMPH"/>
    <property type="match status" value="1"/>
</dbReference>
<evidence type="ECO:0000313" key="3">
    <source>
        <dbReference type="Proteomes" id="UP000433104"/>
    </source>
</evidence>
<dbReference type="AlphaFoldDB" id="A0A844ZCK1"/>
<organism evidence="2 3">
    <name type="scientific">Parapontixanthobacter aurantiacus</name>
    <dbReference type="NCBI Taxonomy" id="1463599"/>
    <lineage>
        <taxon>Bacteria</taxon>
        <taxon>Pseudomonadati</taxon>
        <taxon>Pseudomonadota</taxon>
        <taxon>Alphaproteobacteria</taxon>
        <taxon>Sphingomonadales</taxon>
        <taxon>Erythrobacteraceae</taxon>
        <taxon>Parapontixanthobacter</taxon>
    </lineage>
</organism>
<keyword evidence="2" id="KW-0378">Hydrolase</keyword>
<name>A0A844ZCK1_9SPHN</name>
<proteinExistence type="predicted"/>
<dbReference type="GO" id="GO:0016787">
    <property type="term" value="F:hydrolase activity"/>
    <property type="evidence" value="ECO:0007669"/>
    <property type="project" value="UniProtKB-KW"/>
</dbReference>
<reference evidence="2 3" key="1">
    <citation type="submission" date="2019-12" db="EMBL/GenBank/DDBJ databases">
        <title>Genomic-based taxomic classification of the family Erythrobacteraceae.</title>
        <authorList>
            <person name="Xu L."/>
        </authorList>
    </citation>
    <scope>NUCLEOTIDE SEQUENCE [LARGE SCALE GENOMIC DNA]</scope>
    <source>
        <strain evidence="2 3">MCCC 1A09962</strain>
    </source>
</reference>
<evidence type="ECO:0000259" key="1">
    <source>
        <dbReference type="Pfam" id="PF00144"/>
    </source>
</evidence>
<dbReference type="InterPro" id="IPR001466">
    <property type="entry name" value="Beta-lactam-related"/>
</dbReference>
<dbReference type="PANTHER" id="PTHR46825:SF9">
    <property type="entry name" value="BETA-LACTAMASE-RELATED DOMAIN-CONTAINING PROTEIN"/>
    <property type="match status" value="1"/>
</dbReference>
<dbReference type="Pfam" id="PF00144">
    <property type="entry name" value="Beta-lactamase"/>
    <property type="match status" value="1"/>
</dbReference>
<feature type="domain" description="Beta-lactamase-related" evidence="1">
    <location>
        <begin position="58"/>
        <end position="346"/>
    </location>
</feature>
<gene>
    <name evidence="2" type="ORF">GRI38_03025</name>
</gene>
<dbReference type="Proteomes" id="UP000433104">
    <property type="component" value="Unassembled WGS sequence"/>
</dbReference>
<accession>A0A844ZCK1</accession>
<dbReference type="InterPro" id="IPR050491">
    <property type="entry name" value="AmpC-like"/>
</dbReference>
<dbReference type="RefSeq" id="WP_160681489.1">
    <property type="nucleotide sequence ID" value="NZ_WTYW01000001.1"/>
</dbReference>
<sequence length="355" mass="38083">MAVETPSCSRRAILSGALGSTALLFAQSLSAKEQAFLVGTFGIAVNADGVTRLELLEENGLDLSPELRWHLGSNTKAMTALLYAVCVERGEADWGATLAELFPDIALHADLRDASVEQLMAHVAGLSDRGIDATWLNTRRADDAPLPDQRRTFTEEWLKRAPSHERGTFAYANANFIVLGAAIERLLGMSWEEAMTNMVFKPLGLSSAGFGAPLQEGLWGRQAYFGTSLPLDPTGIADNPAAFGPAGTVHMSPLDYGRFLSLFLREGAPLVQPETLRHLLTPPSPDLTYAGGWALASFGQDRLPVLLHDGSNTFWYARAIVDRNSGLAFAAGANDGGDQGRERVDQAIKSLSSAA</sequence>